<dbReference type="EMBL" id="PXVC01000017">
    <property type="protein sequence ID" value="PSI01858.1"/>
    <property type="molecule type" value="Genomic_DNA"/>
</dbReference>
<reference evidence="2" key="1">
    <citation type="submission" date="2018-03" db="EMBL/GenBank/DDBJ databases">
        <title>Ecological and genomic features of two cosmopolitan and abundant freshwater picocyanobacteria.</title>
        <authorList>
            <person name="Cabello-Yeves P.J."/>
            <person name="Picazo A."/>
            <person name="Camacho A."/>
            <person name="Callieri C."/>
            <person name="Rosselli R."/>
            <person name="Roda-Garcia J."/>
            <person name="Coutinho F.H."/>
            <person name="Rodriguez-Valera F."/>
        </authorList>
    </citation>
    <scope>NUCLEOTIDE SEQUENCE [LARGE SCALE GENOMIC DNA]</scope>
    <source>
        <strain evidence="2">Tous</strain>
    </source>
</reference>
<protein>
    <recommendedName>
        <fullName evidence="3">DUF4114 domain-containing protein</fullName>
    </recommendedName>
</protein>
<keyword evidence="2" id="KW-1185">Reference proteome</keyword>
<evidence type="ECO:0000313" key="2">
    <source>
        <dbReference type="Proteomes" id="UP000240206"/>
    </source>
</evidence>
<dbReference type="AlphaFoldDB" id="A0A2P7EF78"/>
<evidence type="ECO:0008006" key="3">
    <source>
        <dbReference type="Google" id="ProtNLM"/>
    </source>
</evidence>
<dbReference type="Proteomes" id="UP000240206">
    <property type="component" value="Unassembled WGS sequence"/>
</dbReference>
<comment type="caution">
    <text evidence="1">The sequence shown here is derived from an EMBL/GenBank/DDBJ whole genome shotgun (WGS) entry which is preliminary data.</text>
</comment>
<organism evidence="1 2">
    <name type="scientific">Synechococcus lacustris str. Tous</name>
    <dbReference type="NCBI Taxonomy" id="1910958"/>
    <lineage>
        <taxon>Bacteria</taxon>
        <taxon>Bacillati</taxon>
        <taxon>Cyanobacteriota</taxon>
        <taxon>Cyanophyceae</taxon>
        <taxon>Synechococcales</taxon>
        <taxon>Synechococcaceae</taxon>
        <taxon>Synechococcus</taxon>
    </lineage>
</organism>
<proteinExistence type="predicted"/>
<accession>A0A2P7EF78</accession>
<gene>
    <name evidence="1" type="ORF">C7K08_05570</name>
</gene>
<name>A0A2P7EF78_9SYNE</name>
<sequence>MTPTNKRLAYFTFDTPGEGADPVAKAFTYDPIKKAGAQFFDLDGKDGAETVRLKFIDNGYGDKNPAVGIIEDPSTAGVVELAPILTSKGSILSVEDPNDKVSPAAVVLRSSITSRANSVNQLGYVAFSNSEDTTITYNILKDRANILFANLESGDVPSLANINLSRDISIINGQKLVFFEVVDSTLDKLMGQASSVREFGTNFRTLTLNGSATTTNATSGGNTLKIDLINSSLSIGDLISTDVQESPILDFSSLSGTSLTGSVTVAREASYNSTIGFYKIENAGGAVRDSLGAILQPGDANYRTAALSSNNIFSNFGSLTAANGGNTTTNLTTFSDAGLLAPYATVANIGETFFAFGKANSDGINHFRALGSNSFGLEDVKGGFDLDYDDMIVSFNFKLATA</sequence>
<evidence type="ECO:0000313" key="1">
    <source>
        <dbReference type="EMBL" id="PSI01858.1"/>
    </source>
</evidence>